<dbReference type="EMBL" id="QCYY01001345">
    <property type="protein sequence ID" value="ROT78708.1"/>
    <property type="molecule type" value="Genomic_DNA"/>
</dbReference>
<sequence>MAPVKAAKTDSLRLFRGQDYAKLKAKCWSEAQLFTDPEFPADATSLGFDKDVEWKRPTEMVTYPQFMKDVNRFSVVQGELGDCWFVSALSAITQNPGLLRRVVPAGQDFTMKYVGIFHFRFWQGGEWVDVVVDDQLPVIYGSTLCFSSSRNNSEFWSALLEKAYAKLHGSYGALNSGKSYEATEDLTGGVTERFHLHREDLPPPPNLFSVVAKARQRGSLVTCNVPVRRTWAGLGGGDEDVAGLDVVTRMWAGLVDGDEDVGGA</sequence>
<evidence type="ECO:0000256" key="6">
    <source>
        <dbReference type="PROSITE-ProRule" id="PRU00239"/>
    </source>
</evidence>
<feature type="active site" evidence="5">
    <location>
        <position position="83"/>
    </location>
</feature>
<proteinExistence type="inferred from homology"/>
<keyword evidence="9" id="KW-1185">Reference proteome</keyword>
<evidence type="ECO:0000256" key="4">
    <source>
        <dbReference type="ARBA" id="ARBA00022807"/>
    </source>
</evidence>
<organism evidence="8 9">
    <name type="scientific">Penaeus vannamei</name>
    <name type="common">Whiteleg shrimp</name>
    <name type="synonym">Litopenaeus vannamei</name>
    <dbReference type="NCBI Taxonomy" id="6689"/>
    <lineage>
        <taxon>Eukaryota</taxon>
        <taxon>Metazoa</taxon>
        <taxon>Ecdysozoa</taxon>
        <taxon>Arthropoda</taxon>
        <taxon>Crustacea</taxon>
        <taxon>Multicrustacea</taxon>
        <taxon>Malacostraca</taxon>
        <taxon>Eumalacostraca</taxon>
        <taxon>Eucarida</taxon>
        <taxon>Decapoda</taxon>
        <taxon>Dendrobranchiata</taxon>
        <taxon>Penaeoidea</taxon>
        <taxon>Penaeidae</taxon>
        <taxon>Penaeus</taxon>
    </lineage>
</organism>
<evidence type="ECO:0000256" key="3">
    <source>
        <dbReference type="ARBA" id="ARBA00022801"/>
    </source>
</evidence>
<dbReference type="PROSITE" id="PS00139">
    <property type="entry name" value="THIOL_PROTEASE_CYS"/>
    <property type="match status" value="1"/>
</dbReference>
<dbReference type="AlphaFoldDB" id="A0A423TQH0"/>
<dbReference type="GO" id="GO:0005737">
    <property type="term" value="C:cytoplasm"/>
    <property type="evidence" value="ECO:0007669"/>
    <property type="project" value="TreeGrafter"/>
</dbReference>
<dbReference type="GO" id="GO:0004198">
    <property type="term" value="F:calcium-dependent cysteine-type endopeptidase activity"/>
    <property type="evidence" value="ECO:0007669"/>
    <property type="project" value="InterPro"/>
</dbReference>
<evidence type="ECO:0000259" key="7">
    <source>
        <dbReference type="PROSITE" id="PS50203"/>
    </source>
</evidence>
<keyword evidence="2" id="KW-0645">Protease</keyword>
<gene>
    <name evidence="8" type="ORF">C7M84_002582</name>
</gene>
<dbReference type="InterPro" id="IPR038765">
    <property type="entry name" value="Papain-like_cys_pep_sf"/>
</dbReference>
<feature type="domain" description="Calpain catalytic" evidence="7">
    <location>
        <begin position="33"/>
        <end position="221"/>
    </location>
</feature>
<evidence type="ECO:0000313" key="9">
    <source>
        <dbReference type="Proteomes" id="UP000283509"/>
    </source>
</evidence>
<evidence type="ECO:0000256" key="1">
    <source>
        <dbReference type="ARBA" id="ARBA00007623"/>
    </source>
</evidence>
<dbReference type="InterPro" id="IPR000169">
    <property type="entry name" value="Pept_cys_AS"/>
</dbReference>
<dbReference type="SMART" id="SM00230">
    <property type="entry name" value="CysPc"/>
    <property type="match status" value="1"/>
</dbReference>
<dbReference type="PRINTS" id="PR00704">
    <property type="entry name" value="CALPAIN"/>
</dbReference>
<dbReference type="CDD" id="cd00044">
    <property type="entry name" value="CysPc"/>
    <property type="match status" value="1"/>
</dbReference>
<name>A0A423TQH0_PENVA</name>
<reference evidence="8 9" key="2">
    <citation type="submission" date="2019-01" db="EMBL/GenBank/DDBJ databases">
        <title>The decoding of complex shrimp genome reveals the adaptation for benthos swimmer, frequently molting mechanism and breeding impact on genome.</title>
        <authorList>
            <person name="Sun Y."/>
            <person name="Gao Y."/>
            <person name="Yu Y."/>
        </authorList>
    </citation>
    <scope>NUCLEOTIDE SEQUENCE [LARGE SCALE GENOMIC DNA]</scope>
    <source>
        <tissue evidence="8">Muscle</tissue>
    </source>
</reference>
<dbReference type="STRING" id="6689.A0A423TQH0"/>
<dbReference type="Pfam" id="PF00648">
    <property type="entry name" value="Peptidase_C2"/>
    <property type="match status" value="1"/>
</dbReference>
<evidence type="ECO:0000256" key="5">
    <source>
        <dbReference type="PIRSR" id="PIRSR622684-1"/>
    </source>
</evidence>
<dbReference type="OrthoDB" id="424753at2759"/>
<reference evidence="8 9" key="1">
    <citation type="submission" date="2018-04" db="EMBL/GenBank/DDBJ databases">
        <authorList>
            <person name="Zhang X."/>
            <person name="Yuan J."/>
            <person name="Li F."/>
            <person name="Xiang J."/>
        </authorList>
    </citation>
    <scope>NUCLEOTIDE SEQUENCE [LARGE SCALE GENOMIC DNA]</scope>
    <source>
        <tissue evidence="8">Muscle</tissue>
    </source>
</reference>
<dbReference type="Proteomes" id="UP000283509">
    <property type="component" value="Unassembled WGS sequence"/>
</dbReference>
<comment type="similarity">
    <text evidence="1">Belongs to the peptidase C2 family.</text>
</comment>
<evidence type="ECO:0000313" key="8">
    <source>
        <dbReference type="EMBL" id="ROT78708.1"/>
    </source>
</evidence>
<dbReference type="SUPFAM" id="SSF54001">
    <property type="entry name" value="Cysteine proteinases"/>
    <property type="match status" value="1"/>
</dbReference>
<evidence type="ECO:0000256" key="2">
    <source>
        <dbReference type="ARBA" id="ARBA00022670"/>
    </source>
</evidence>
<comment type="caution">
    <text evidence="6">Lacks conserved residue(s) required for the propagation of feature annotation.</text>
</comment>
<keyword evidence="4" id="KW-0788">Thiol protease</keyword>
<comment type="caution">
    <text evidence="8">The sequence shown here is derived from an EMBL/GenBank/DDBJ whole genome shotgun (WGS) entry which is preliminary data.</text>
</comment>
<dbReference type="PANTHER" id="PTHR10183:SF427">
    <property type="entry name" value="CALPAIN-9-LIKE ISOFORM X1"/>
    <property type="match status" value="1"/>
</dbReference>
<keyword evidence="3" id="KW-0378">Hydrolase</keyword>
<accession>A0A423TQH0</accession>
<dbReference type="GO" id="GO:0006508">
    <property type="term" value="P:proteolysis"/>
    <property type="evidence" value="ECO:0007669"/>
    <property type="project" value="UniProtKB-KW"/>
</dbReference>
<dbReference type="InterPro" id="IPR001300">
    <property type="entry name" value="Peptidase_C2_calpain_cat"/>
</dbReference>
<dbReference type="PANTHER" id="PTHR10183">
    <property type="entry name" value="CALPAIN"/>
    <property type="match status" value="1"/>
</dbReference>
<protein>
    <submittedName>
        <fullName evidence="8">Putative calpain-A-like isoform X5</fullName>
    </submittedName>
</protein>
<dbReference type="PROSITE" id="PS50203">
    <property type="entry name" value="CALPAIN_CAT"/>
    <property type="match status" value="1"/>
</dbReference>
<dbReference type="InterPro" id="IPR022684">
    <property type="entry name" value="Calpain_cysteine_protease"/>
</dbReference>